<dbReference type="PANTHER" id="PTHR22255:SF9">
    <property type="entry name" value="LP06548P"/>
    <property type="match status" value="1"/>
</dbReference>
<feature type="signal peptide" evidence="1">
    <location>
        <begin position="1"/>
        <end position="35"/>
    </location>
</feature>
<dbReference type="Pfam" id="PF23070">
    <property type="entry name" value="DUF7043"/>
    <property type="match status" value="2"/>
</dbReference>
<feature type="domain" description="DUF7043" evidence="2">
    <location>
        <begin position="351"/>
        <end position="461"/>
    </location>
</feature>
<dbReference type="AlphaFoldDB" id="A0A6P7SK10"/>
<dbReference type="KEGG" id="osn:115213432"/>
<reference evidence="4 5" key="1">
    <citation type="submission" date="2025-08" db="UniProtKB">
        <authorList>
            <consortium name="RefSeq"/>
        </authorList>
    </citation>
    <scope>IDENTIFICATION</scope>
</reference>
<proteinExistence type="predicted"/>
<dbReference type="PANTHER" id="PTHR22255">
    <property type="entry name" value="LP06548P"/>
    <property type="match status" value="1"/>
</dbReference>
<evidence type="ECO:0000256" key="1">
    <source>
        <dbReference type="SAM" id="SignalP"/>
    </source>
</evidence>
<name>A0A6P7SK10_9MOLL</name>
<protein>
    <submittedName>
        <fullName evidence="4 5">Uncharacterized protein LOC115213432</fullName>
    </submittedName>
</protein>
<sequence length="701" mass="81983">MDSPRFCVCLYHHRHRMLCALCFVFLLNTISFVSSSCNFHDMKHIETVDVIWETNNTIRPNGNDLTEIEFKKNYMIARHIYQTPFGTNNTEQYYIRECIYKMMDKYVVRHEEKGKPRMYACLEFIRRGVAIMQIRESNFVSRFDLQLCHEHHLKLNPWPLILRSRIRDEYLLCPLQGGYNMKTVDSNGISNGCNMKALPMRLESECIAGEGMTFYFRSETCLQNTPMETTTNLLCVASWWDDGYTFTIVRTYKGQIWCLRSQNISNWEKTEIYLFFDLICPNGVNDIIGWSETSNKAQQAKNYIVASLTRVLYTKLCQDEYKECRQVVCSRLTDYECPYSCRKCDPNIPPAVCSFPSRLRGPWYQTNYDGIKEIRISESNFEIERVGSFKCVSLSRISTRSEGRYSVLSIFENGCRPRYSCIQITDYSPMVMGYVLSKSIVWPLIDDHVKDSICSNQRFVSDVKPIGDTYRSFPNSFKPIVSRKPLISFKDCEFESSFEIRLAIKPGRGCYGSMYQDCYDNTLCRIEMKNCPIHAHVSDYRCLLTFKPNYWEKAVVMQNRDNTSDTICLLRNDMHKNEIMVMAASECNKMTWSFVRGRYLKPLTVYTIKAEAIPCKNIPMRTTTTADRIIIHKPQTFDRDKPNDPFKIPSVPDIKEVYRKRKAERKKEHTRSNGVRLVQCLTKGGLQSVFLWLFSIFLQFT</sequence>
<dbReference type="RefSeq" id="XP_029638266.1">
    <property type="nucleotide sequence ID" value="XM_029782406.2"/>
</dbReference>
<evidence type="ECO:0000313" key="3">
    <source>
        <dbReference type="Proteomes" id="UP000515154"/>
    </source>
</evidence>
<accession>A0A6P7SK10</accession>
<evidence type="ECO:0000313" key="6">
    <source>
        <dbReference type="RefSeq" id="XP_036359858.1"/>
    </source>
</evidence>
<dbReference type="RefSeq" id="XP_029638267.1">
    <property type="nucleotide sequence ID" value="XM_029782407.2"/>
</dbReference>
<feature type="chain" id="PRO_5045019665" evidence="1">
    <location>
        <begin position="36"/>
        <end position="701"/>
    </location>
</feature>
<keyword evidence="1" id="KW-0732">Signal</keyword>
<dbReference type="InterPro" id="IPR055471">
    <property type="entry name" value="DUF7043"/>
</dbReference>
<keyword evidence="3" id="KW-1185">Reference proteome</keyword>
<gene>
    <name evidence="4 5 6" type="primary">LOC115213432</name>
</gene>
<dbReference type="Proteomes" id="UP000515154">
    <property type="component" value="Linkage group LG6"/>
</dbReference>
<evidence type="ECO:0000313" key="4">
    <source>
        <dbReference type="RefSeq" id="XP_029638266.1"/>
    </source>
</evidence>
<evidence type="ECO:0000259" key="2">
    <source>
        <dbReference type="Pfam" id="PF23070"/>
    </source>
</evidence>
<feature type="domain" description="DUF7043" evidence="2">
    <location>
        <begin position="80"/>
        <end position="158"/>
    </location>
</feature>
<dbReference type="RefSeq" id="XP_036359858.1">
    <property type="nucleotide sequence ID" value="XM_036503965.1"/>
</dbReference>
<organism evidence="3 4">
    <name type="scientific">Octopus sinensis</name>
    <name type="common">East Asian common octopus</name>
    <dbReference type="NCBI Taxonomy" id="2607531"/>
    <lineage>
        <taxon>Eukaryota</taxon>
        <taxon>Metazoa</taxon>
        <taxon>Spiralia</taxon>
        <taxon>Lophotrochozoa</taxon>
        <taxon>Mollusca</taxon>
        <taxon>Cephalopoda</taxon>
        <taxon>Coleoidea</taxon>
        <taxon>Octopodiformes</taxon>
        <taxon>Octopoda</taxon>
        <taxon>Incirrata</taxon>
        <taxon>Octopodidae</taxon>
        <taxon>Octopus</taxon>
    </lineage>
</organism>
<evidence type="ECO:0000313" key="5">
    <source>
        <dbReference type="RefSeq" id="XP_029638267.1"/>
    </source>
</evidence>